<dbReference type="Pfam" id="PF04116">
    <property type="entry name" value="FA_hydroxylase"/>
    <property type="match status" value="1"/>
</dbReference>
<proteinExistence type="predicted"/>
<evidence type="ECO:0000256" key="1">
    <source>
        <dbReference type="ARBA" id="ARBA00004370"/>
    </source>
</evidence>
<feature type="compositionally biased region" description="Basic residues" evidence="5">
    <location>
        <begin position="330"/>
        <end position="340"/>
    </location>
</feature>
<sequence>MDILLSLPIFSYLLSPASASWSTSLNLLFFYMTWTTLVLSHTPLRVRVLGSLAIRTVLYLIPSLLSLGFDAAIPSLADSIKFGGRASLPPRDARAIAGQAGLVIVNLALVTGVEGLSSLGFTYILKDSDFKTTSTLPLPWQLAKHILLLLTAREILTYYIHRYVLHSSDSMVAKYHRRFAHSRAAAPYSLGLYADHPLPLLLHRFMPIYLPAIALRPHLLTYFLFLSLCTAEETLSTSGYSIIPGIIMGGMTRRTAVHYASGGDCNFGAWGFLDWINGTGRGRDVLDDVKAEAEKHNVKERSAGKVGDGMGAIQGGLDKLRNGSESGQRRSSRLKSKSAS</sequence>
<organism evidence="7 8">
    <name type="scientific">Fusarium zealandicum</name>
    <dbReference type="NCBI Taxonomy" id="1053134"/>
    <lineage>
        <taxon>Eukaryota</taxon>
        <taxon>Fungi</taxon>
        <taxon>Dikarya</taxon>
        <taxon>Ascomycota</taxon>
        <taxon>Pezizomycotina</taxon>
        <taxon>Sordariomycetes</taxon>
        <taxon>Hypocreomycetidae</taxon>
        <taxon>Hypocreales</taxon>
        <taxon>Nectriaceae</taxon>
        <taxon>Fusarium</taxon>
        <taxon>Fusarium staphyleae species complex</taxon>
    </lineage>
</organism>
<evidence type="ECO:0000256" key="2">
    <source>
        <dbReference type="ARBA" id="ARBA00022692"/>
    </source>
</evidence>
<keyword evidence="8" id="KW-1185">Reference proteome</keyword>
<protein>
    <recommendedName>
        <fullName evidence="6">Fatty acid hydroxylase domain-containing protein</fullName>
    </recommendedName>
</protein>
<keyword evidence="3" id="KW-1133">Transmembrane helix</keyword>
<feature type="domain" description="Fatty acid hydroxylase" evidence="6">
    <location>
        <begin position="147"/>
        <end position="279"/>
    </location>
</feature>
<dbReference type="InterPro" id="IPR006694">
    <property type="entry name" value="Fatty_acid_hydroxylase"/>
</dbReference>
<evidence type="ECO:0000313" key="7">
    <source>
        <dbReference type="EMBL" id="KAF4973975.1"/>
    </source>
</evidence>
<accession>A0A8H4UD96</accession>
<feature type="region of interest" description="Disordered" evidence="5">
    <location>
        <begin position="300"/>
        <end position="340"/>
    </location>
</feature>
<dbReference type="GO" id="GO:0005506">
    <property type="term" value="F:iron ion binding"/>
    <property type="evidence" value="ECO:0007669"/>
    <property type="project" value="InterPro"/>
</dbReference>
<dbReference type="InterPro" id="IPR050307">
    <property type="entry name" value="Sterol_Desaturase_Related"/>
</dbReference>
<dbReference type="PANTHER" id="PTHR11863">
    <property type="entry name" value="STEROL DESATURASE"/>
    <property type="match status" value="1"/>
</dbReference>
<comment type="subcellular location">
    <subcellularLocation>
        <location evidence="1">Membrane</location>
    </subcellularLocation>
</comment>
<evidence type="ECO:0000256" key="5">
    <source>
        <dbReference type="SAM" id="MobiDB-lite"/>
    </source>
</evidence>
<keyword evidence="2" id="KW-0812">Transmembrane</keyword>
<name>A0A8H4UD96_9HYPO</name>
<dbReference type="Proteomes" id="UP000635477">
    <property type="component" value="Unassembled WGS sequence"/>
</dbReference>
<dbReference type="EMBL" id="JABEYC010000821">
    <property type="protein sequence ID" value="KAF4973975.1"/>
    <property type="molecule type" value="Genomic_DNA"/>
</dbReference>
<dbReference type="GO" id="GO:0016020">
    <property type="term" value="C:membrane"/>
    <property type="evidence" value="ECO:0007669"/>
    <property type="project" value="UniProtKB-SubCell"/>
</dbReference>
<evidence type="ECO:0000259" key="6">
    <source>
        <dbReference type="Pfam" id="PF04116"/>
    </source>
</evidence>
<reference evidence="7" key="1">
    <citation type="journal article" date="2020" name="BMC Genomics">
        <title>Correction to: Identification and distribution of gene clusters required for synthesis of sphingolipid metabolism inhibitors in diverse species of the filamentous fungus Fusarium.</title>
        <authorList>
            <person name="Kim H.S."/>
            <person name="Lohmar J.M."/>
            <person name="Busman M."/>
            <person name="Brown D.W."/>
            <person name="Naumann T.A."/>
            <person name="Divon H.H."/>
            <person name="Lysoe E."/>
            <person name="Uhlig S."/>
            <person name="Proctor R.H."/>
        </authorList>
    </citation>
    <scope>NUCLEOTIDE SEQUENCE</scope>
    <source>
        <strain evidence="7">NRRL 22465</strain>
    </source>
</reference>
<dbReference type="GO" id="GO:0008610">
    <property type="term" value="P:lipid biosynthetic process"/>
    <property type="evidence" value="ECO:0007669"/>
    <property type="project" value="InterPro"/>
</dbReference>
<evidence type="ECO:0000256" key="3">
    <source>
        <dbReference type="ARBA" id="ARBA00022989"/>
    </source>
</evidence>
<comment type="caution">
    <text evidence="7">The sequence shown here is derived from an EMBL/GenBank/DDBJ whole genome shotgun (WGS) entry which is preliminary data.</text>
</comment>
<reference evidence="7" key="2">
    <citation type="submission" date="2020-05" db="EMBL/GenBank/DDBJ databases">
        <authorList>
            <person name="Kim H.-S."/>
            <person name="Proctor R.H."/>
            <person name="Brown D.W."/>
        </authorList>
    </citation>
    <scope>NUCLEOTIDE SEQUENCE</scope>
    <source>
        <strain evidence="7">NRRL 22465</strain>
    </source>
</reference>
<dbReference type="AlphaFoldDB" id="A0A8H4UD96"/>
<evidence type="ECO:0000256" key="4">
    <source>
        <dbReference type="ARBA" id="ARBA00023136"/>
    </source>
</evidence>
<keyword evidence="4" id="KW-0472">Membrane</keyword>
<dbReference type="GO" id="GO:0016491">
    <property type="term" value="F:oxidoreductase activity"/>
    <property type="evidence" value="ECO:0007669"/>
    <property type="project" value="InterPro"/>
</dbReference>
<gene>
    <name evidence="7" type="ORF">FZEAL_9082</name>
</gene>
<evidence type="ECO:0000313" key="8">
    <source>
        <dbReference type="Proteomes" id="UP000635477"/>
    </source>
</evidence>
<dbReference type="OrthoDB" id="408954at2759"/>